<feature type="domain" description="Reverse transcriptase zinc-binding" evidence="1">
    <location>
        <begin position="65"/>
        <end position="146"/>
    </location>
</feature>
<name>A0A1R3KKJ2_9ROSI</name>
<dbReference type="OrthoDB" id="1748441at2759"/>
<dbReference type="EMBL" id="AWUE01013202">
    <property type="protein sequence ID" value="OMP07498.1"/>
    <property type="molecule type" value="Genomic_DNA"/>
</dbReference>
<protein>
    <recommendedName>
        <fullName evidence="1">Reverse transcriptase zinc-binding domain-containing protein</fullName>
    </recommendedName>
</protein>
<dbReference type="STRING" id="93759.A0A1R3KKJ2"/>
<reference evidence="3" key="1">
    <citation type="submission" date="2013-09" db="EMBL/GenBank/DDBJ databases">
        <title>Corchorus olitorius genome sequencing.</title>
        <authorList>
            <person name="Alam M."/>
            <person name="Haque M.S."/>
            <person name="Islam M.S."/>
            <person name="Emdad E.M."/>
            <person name="Islam M.M."/>
            <person name="Ahmed B."/>
            <person name="Halim A."/>
            <person name="Hossen Q.M.M."/>
            <person name="Hossain M.Z."/>
            <person name="Ahmed R."/>
            <person name="Khan M.M."/>
            <person name="Islam R."/>
            <person name="Rashid M.M."/>
            <person name="Khan S.A."/>
            <person name="Rahman M.S."/>
            <person name="Alam M."/>
            <person name="Yahiya A.S."/>
            <person name="Khan M.S."/>
            <person name="Azam M.S."/>
            <person name="Haque T."/>
            <person name="Lashkar M.Z.H."/>
            <person name="Akhand A.I."/>
            <person name="Morshed G."/>
            <person name="Roy S."/>
            <person name="Uddin K.S."/>
            <person name="Rabeya T."/>
            <person name="Hossain A.S."/>
            <person name="Chowdhury A."/>
            <person name="Snigdha A.R."/>
            <person name="Mortoza M.S."/>
            <person name="Matin S.A."/>
            <person name="Hoque S.M.E."/>
            <person name="Islam M.K."/>
            <person name="Roy D.K."/>
            <person name="Haider R."/>
            <person name="Moosa M.M."/>
            <person name="Elias S.M."/>
            <person name="Hasan A.M."/>
            <person name="Jahan S."/>
            <person name="Shafiuddin M."/>
            <person name="Mahmood N."/>
            <person name="Shommy N.S."/>
        </authorList>
    </citation>
    <scope>NUCLEOTIDE SEQUENCE [LARGE SCALE GENOMIC DNA]</scope>
    <source>
        <strain evidence="3">cv. O-4</strain>
    </source>
</reference>
<proteinExistence type="predicted"/>
<comment type="caution">
    <text evidence="2">The sequence shown here is derived from an EMBL/GenBank/DDBJ whole genome shotgun (WGS) entry which is preliminary data.</text>
</comment>
<keyword evidence="3" id="KW-1185">Reference proteome</keyword>
<dbReference type="AlphaFoldDB" id="A0A1R3KKJ2"/>
<gene>
    <name evidence="2" type="ORF">COLO4_07290</name>
</gene>
<accession>A0A1R3KKJ2</accession>
<evidence type="ECO:0000313" key="2">
    <source>
        <dbReference type="EMBL" id="OMP07498.1"/>
    </source>
</evidence>
<organism evidence="2 3">
    <name type="scientific">Corchorus olitorius</name>
    <dbReference type="NCBI Taxonomy" id="93759"/>
    <lineage>
        <taxon>Eukaryota</taxon>
        <taxon>Viridiplantae</taxon>
        <taxon>Streptophyta</taxon>
        <taxon>Embryophyta</taxon>
        <taxon>Tracheophyta</taxon>
        <taxon>Spermatophyta</taxon>
        <taxon>Magnoliopsida</taxon>
        <taxon>eudicotyledons</taxon>
        <taxon>Gunneridae</taxon>
        <taxon>Pentapetalae</taxon>
        <taxon>rosids</taxon>
        <taxon>malvids</taxon>
        <taxon>Malvales</taxon>
        <taxon>Malvaceae</taxon>
        <taxon>Grewioideae</taxon>
        <taxon>Apeibeae</taxon>
        <taxon>Corchorus</taxon>
    </lineage>
</organism>
<dbReference type="Proteomes" id="UP000187203">
    <property type="component" value="Unassembled WGS sequence"/>
</dbReference>
<dbReference type="Pfam" id="PF13966">
    <property type="entry name" value="zf-RVT"/>
    <property type="match status" value="1"/>
</dbReference>
<dbReference type="InterPro" id="IPR026960">
    <property type="entry name" value="RVT-Znf"/>
</dbReference>
<evidence type="ECO:0000259" key="1">
    <source>
        <dbReference type="Pfam" id="PF13966"/>
    </source>
</evidence>
<sequence>MDKEEGTWNIEVVGEAIPEEDRTRIEKLPICQREGPDRVIWPYNKDGSYSVRSGYLSMKGSRHVRDGNRASSSHIVSKSTWKQIWKIQAPSKIKNFLWKACQNALATYQNLWKRRCCTTPTCQLCLHQEESVEHLLLCCDWVQKVWFGSSLAYHVDRQSITSFDFWLVGIFEMSSIKALDKMIMQTRVAFICWHIWKARNAATLEKKHLNAEQVIFLAERAASEYMEIKAFKEKGCLEILLFLF</sequence>
<evidence type="ECO:0000313" key="3">
    <source>
        <dbReference type="Proteomes" id="UP000187203"/>
    </source>
</evidence>